<dbReference type="Ensembl" id="ENSDLAT00005035338.2">
    <property type="protein sequence ID" value="ENSDLAP00005033112.2"/>
    <property type="gene ID" value="ENSDLAG00005014829.2"/>
</dbReference>
<dbReference type="GO" id="GO:0005737">
    <property type="term" value="C:cytoplasm"/>
    <property type="evidence" value="ECO:0007669"/>
    <property type="project" value="TreeGrafter"/>
</dbReference>
<feature type="compositionally biased region" description="Basic and acidic residues" evidence="16">
    <location>
        <begin position="415"/>
        <end position="430"/>
    </location>
</feature>
<evidence type="ECO:0000256" key="12">
    <source>
        <dbReference type="ARBA" id="ARBA00067399"/>
    </source>
</evidence>
<dbReference type="InterPro" id="IPR040645">
    <property type="entry name" value="Neurabin-1/2_PDZ"/>
</dbReference>
<dbReference type="Proteomes" id="UP000694389">
    <property type="component" value="Unassembled WGS sequence"/>
</dbReference>
<dbReference type="SMART" id="SM00228">
    <property type="entry name" value="PDZ"/>
    <property type="match status" value="1"/>
</dbReference>
<feature type="compositionally biased region" description="Low complexity" evidence="16">
    <location>
        <begin position="1041"/>
        <end position="1053"/>
    </location>
</feature>
<dbReference type="RefSeq" id="XP_051252373.1">
    <property type="nucleotide sequence ID" value="XM_051396413.1"/>
</dbReference>
<evidence type="ECO:0000259" key="18">
    <source>
        <dbReference type="PROSITE" id="PS50106"/>
    </source>
</evidence>
<feature type="region of interest" description="Disordered" evidence="16">
    <location>
        <begin position="556"/>
        <end position="575"/>
    </location>
</feature>
<feature type="compositionally biased region" description="Low complexity" evidence="16">
    <location>
        <begin position="66"/>
        <end position="77"/>
    </location>
</feature>
<dbReference type="InterPro" id="IPR013761">
    <property type="entry name" value="SAM/pointed_sf"/>
</dbReference>
<dbReference type="InterPro" id="IPR001660">
    <property type="entry name" value="SAM"/>
</dbReference>
<dbReference type="PANTHER" id="PTHR16154">
    <property type="entry name" value="NEURABIN"/>
    <property type="match status" value="1"/>
</dbReference>
<feature type="domain" description="SAM" evidence="17">
    <location>
        <begin position="1239"/>
        <end position="1302"/>
    </location>
</feature>
<feature type="compositionally biased region" description="Basic and acidic residues" evidence="16">
    <location>
        <begin position="558"/>
        <end position="568"/>
    </location>
</feature>
<dbReference type="SMART" id="SM00454">
    <property type="entry name" value="SAM"/>
    <property type="match status" value="1"/>
</dbReference>
<dbReference type="Pfam" id="PF07647">
    <property type="entry name" value="SAM_2"/>
    <property type="match status" value="1"/>
</dbReference>
<dbReference type="GO" id="GO:0014069">
    <property type="term" value="C:postsynaptic density"/>
    <property type="evidence" value="ECO:0007669"/>
    <property type="project" value="TreeGrafter"/>
</dbReference>
<evidence type="ECO:0000256" key="14">
    <source>
        <dbReference type="ARBA" id="ARBA00077125"/>
    </source>
</evidence>
<feature type="compositionally biased region" description="Basic and acidic residues" evidence="16">
    <location>
        <begin position="1149"/>
        <end position="1165"/>
    </location>
</feature>
<keyword evidence="4" id="KW-0597">Phosphoprotein</keyword>
<feature type="compositionally biased region" description="Acidic residues" evidence="16">
    <location>
        <begin position="473"/>
        <end position="482"/>
    </location>
</feature>
<evidence type="ECO:0000256" key="6">
    <source>
        <dbReference type="ARBA" id="ARBA00022902"/>
    </source>
</evidence>
<dbReference type="CDD" id="cd06790">
    <property type="entry name" value="PDZ_neurabin-like"/>
    <property type="match status" value="1"/>
</dbReference>
<keyword evidence="5" id="KW-0221">Differentiation</keyword>
<evidence type="ECO:0000256" key="11">
    <source>
        <dbReference type="ARBA" id="ARBA00034103"/>
    </source>
</evidence>
<organism evidence="19 20">
    <name type="scientific">Dicentrarchus labrax</name>
    <name type="common">European seabass</name>
    <name type="synonym">Morone labrax</name>
    <dbReference type="NCBI Taxonomy" id="13489"/>
    <lineage>
        <taxon>Eukaryota</taxon>
        <taxon>Metazoa</taxon>
        <taxon>Chordata</taxon>
        <taxon>Craniata</taxon>
        <taxon>Vertebrata</taxon>
        <taxon>Euteleostomi</taxon>
        <taxon>Actinopterygii</taxon>
        <taxon>Neopterygii</taxon>
        <taxon>Teleostei</taxon>
        <taxon>Neoteleostei</taxon>
        <taxon>Acanthomorphata</taxon>
        <taxon>Eupercaria</taxon>
        <taxon>Moronidae</taxon>
        <taxon>Dicentrarchus</taxon>
    </lineage>
</organism>
<feature type="compositionally biased region" description="Polar residues" evidence="16">
    <location>
        <begin position="96"/>
        <end position="114"/>
    </location>
</feature>
<feature type="compositionally biased region" description="Polar residues" evidence="16">
    <location>
        <begin position="32"/>
        <end position="45"/>
    </location>
</feature>
<dbReference type="InterPro" id="IPR036034">
    <property type="entry name" value="PDZ_sf"/>
</dbReference>
<name>A0A8C4GVD7_DICLA</name>
<dbReference type="OMA" id="EMERSPR"/>
<evidence type="ECO:0000256" key="13">
    <source>
        <dbReference type="ARBA" id="ARBA00076637"/>
    </source>
</evidence>
<feature type="compositionally biased region" description="Basic and acidic residues" evidence="16">
    <location>
        <begin position="230"/>
        <end position="247"/>
    </location>
</feature>
<dbReference type="CDD" id="cd09512">
    <property type="entry name" value="SAM_Neurabin-like"/>
    <property type="match status" value="1"/>
</dbReference>
<evidence type="ECO:0000256" key="9">
    <source>
        <dbReference type="ARBA" id="ARBA00023203"/>
    </source>
</evidence>
<dbReference type="InterPro" id="IPR001478">
    <property type="entry name" value="PDZ"/>
</dbReference>
<dbReference type="Pfam" id="PF00595">
    <property type="entry name" value="PDZ"/>
    <property type="match status" value="1"/>
</dbReference>
<dbReference type="SUPFAM" id="SSF47769">
    <property type="entry name" value="SAM/Pointed domain"/>
    <property type="match status" value="1"/>
</dbReference>
<evidence type="ECO:0000256" key="10">
    <source>
        <dbReference type="ARBA" id="ARBA00023212"/>
    </source>
</evidence>
<dbReference type="Pfam" id="PF17817">
    <property type="entry name" value="PDZ_5"/>
    <property type="match status" value="1"/>
</dbReference>
<feature type="compositionally biased region" description="Polar residues" evidence="16">
    <location>
        <begin position="1023"/>
        <end position="1038"/>
    </location>
</feature>
<protein>
    <recommendedName>
        <fullName evidence="12">Neurabin-1</fullName>
    </recommendedName>
    <alternativeName>
        <fullName evidence="14">Neurabin-I</fullName>
    </alternativeName>
    <alternativeName>
        <fullName evidence="13">Neural tissue-specific F-actin-binding protein I</fullName>
    </alternativeName>
    <alternativeName>
        <fullName evidence="15">Protein phosphatase 1 regulatory subunit 9A</fullName>
    </alternativeName>
</protein>
<evidence type="ECO:0000256" key="16">
    <source>
        <dbReference type="SAM" id="MobiDB-lite"/>
    </source>
</evidence>
<feature type="region of interest" description="Disordered" evidence="16">
    <location>
        <begin position="912"/>
        <end position="939"/>
    </location>
</feature>
<dbReference type="GO" id="GO:0030425">
    <property type="term" value="C:dendrite"/>
    <property type="evidence" value="ECO:0007669"/>
    <property type="project" value="TreeGrafter"/>
</dbReference>
<evidence type="ECO:0000256" key="8">
    <source>
        <dbReference type="ARBA" id="ARBA00023054"/>
    </source>
</evidence>
<evidence type="ECO:0000313" key="20">
    <source>
        <dbReference type="Proteomes" id="UP000694389"/>
    </source>
</evidence>
<dbReference type="GeneTree" id="ENSGT00940000164127"/>
<keyword evidence="2" id="KW-0217">Developmental protein</keyword>
<proteinExistence type="predicted"/>
<dbReference type="GO" id="GO:0007015">
    <property type="term" value="P:actin filament organization"/>
    <property type="evidence" value="ECO:0007669"/>
    <property type="project" value="TreeGrafter"/>
</dbReference>
<keyword evidence="20" id="KW-1185">Reference proteome</keyword>
<feature type="compositionally biased region" description="Basic and acidic residues" evidence="16">
    <location>
        <begin position="339"/>
        <end position="349"/>
    </location>
</feature>
<evidence type="ECO:0000256" key="7">
    <source>
        <dbReference type="ARBA" id="ARBA00023018"/>
    </source>
</evidence>
<keyword evidence="10" id="KW-0206">Cytoskeleton</keyword>
<feature type="compositionally biased region" description="Basic and acidic residues" evidence="16">
    <location>
        <begin position="491"/>
        <end position="538"/>
    </location>
</feature>
<evidence type="ECO:0000256" key="5">
    <source>
        <dbReference type="ARBA" id="ARBA00022782"/>
    </source>
</evidence>
<feature type="region of interest" description="Disordered" evidence="16">
    <location>
        <begin position="1295"/>
        <end position="1349"/>
    </location>
</feature>
<dbReference type="GO" id="GO:0031175">
    <property type="term" value="P:neuron projection development"/>
    <property type="evidence" value="ECO:0007669"/>
    <property type="project" value="TreeGrafter"/>
</dbReference>
<evidence type="ECO:0000256" key="1">
    <source>
        <dbReference type="ARBA" id="ARBA00004245"/>
    </source>
</evidence>
<feature type="region of interest" description="Disordered" evidence="16">
    <location>
        <begin position="952"/>
        <end position="1188"/>
    </location>
</feature>
<dbReference type="PANTHER" id="PTHR16154:SF26">
    <property type="entry name" value="PROTEIN PHOSPHATASE 1 REGULATORY SUBUNIT 9 LIKE"/>
    <property type="match status" value="1"/>
</dbReference>
<dbReference type="FunFam" id="2.30.42.10:FF:000010">
    <property type="entry name" value="Neurabin-1 isoform 1"/>
    <property type="match status" value="1"/>
</dbReference>
<feature type="region of interest" description="Disordered" evidence="16">
    <location>
        <begin position="196"/>
        <end position="349"/>
    </location>
</feature>
<feature type="domain" description="PDZ" evidence="18">
    <location>
        <begin position="658"/>
        <end position="746"/>
    </location>
</feature>
<evidence type="ECO:0000256" key="2">
    <source>
        <dbReference type="ARBA" id="ARBA00022473"/>
    </source>
</evidence>
<feature type="region of interest" description="Disordered" evidence="16">
    <location>
        <begin position="32"/>
        <end position="138"/>
    </location>
</feature>
<dbReference type="RefSeq" id="XP_051252364.1">
    <property type="nucleotide sequence ID" value="XM_051396404.1"/>
</dbReference>
<feature type="region of interest" description="Disordered" evidence="16">
    <location>
        <begin position="380"/>
        <end position="539"/>
    </location>
</feature>
<dbReference type="PROSITE" id="PS50106">
    <property type="entry name" value="PDZ"/>
    <property type="match status" value="1"/>
</dbReference>
<dbReference type="InterPro" id="IPR043446">
    <property type="entry name" value="Neurabin-like"/>
</dbReference>
<evidence type="ECO:0000256" key="3">
    <source>
        <dbReference type="ARBA" id="ARBA00022490"/>
    </source>
</evidence>
<keyword evidence="9" id="KW-0009">Actin-binding</keyword>
<feature type="compositionally biased region" description="Basic and acidic residues" evidence="16">
    <location>
        <begin position="1004"/>
        <end position="1022"/>
    </location>
</feature>
<dbReference type="RefSeq" id="XP_051252355.1">
    <property type="nucleotide sequence ID" value="XM_051396395.1"/>
</dbReference>
<reference evidence="19" key="2">
    <citation type="submission" date="2025-09" db="UniProtKB">
        <authorList>
            <consortium name="Ensembl"/>
        </authorList>
    </citation>
    <scope>IDENTIFICATION</scope>
</reference>
<sequence length="1349" mass="150052">MMRTDSKGRSASPHRITYKSDFHAIKCSFDTGSSLQPGTKASAAQRSAVHPTRLPTSLSDPMMSHTSTSASASTGSRGRVHSTRGTKIRDNIFLQMDSQQLKQDGGSVQSSGSTPLLPPRNPSPQLQTSPFSGSRRSVVTSSSVLSTVANISPPESSLQDKPCRSEEIVDIDRAALAQKFSVTRRLFETKVMEVEGGGGQVSKGGKGMADGEEEEEEEGGEGQMEEEEETSGKLKHTEKDSVDEDRSINLPIINISLPKPPDQASLTRPSKSLVSDGPGEASNTSPSFPDKHGQTGSQTEGKRAESTTLNLCLTPEQPVRAELVDVKNESSESDENEEEKERREARKWLKDEREKHMNKVAGERVQDLVDDVFVESGAETMPHTLENGVELRARDGGPVVPSEEHQKELSASMSCKRETTDDGEGGRDKYQQVNEQWEGQSRQFTAQVEKSTGTGDYREKKTHAGVKEGGMMQEEDIDEDVESYSVGKRKGGVEECKQSQEKERTESKLQEKRANEVVKHEECREGSDGKHDAGRGEEDQTGAAVICGIENEAFVDEQESHPHPEHSPGQEWENSQQQLLLEYEEIPGVPEVADQEDEDEDTVEVERKRKVRFSSAPIKVYCTYSNAEYDRHNEDIDPVSASAEYELEKRVDRMDVFPVEIEKGDEGLGISIIGMGVGADQGLEKLGIFVKTVTEGGATQMDGRIHVNDQIVEVDGVSLVGVSQLFAATVLKNTSGLVKFLIGREKEGVESEVARLINESLEMDKTSRKRGRAGRDECTDSIMSERGSVAEEEEEDEEEEDEEDVSVLSSLDSYQLCLKYQQLQSKLRSRAAQLHHAREKLKALEEHQACWESQKEELEQKVEDGEEKADKLENYWQEAQTLCRVVSQRLADAQSQSESLEIKYSKAKRLVREYQSREEEREKREADLRREMEERDKLHREAVERLQIQIAQLERKEPERKNHSVDPSVTGPDWYIPVPDTGRLDSSAHIARAQLAQKSKRHPPSRDKLRESFRKQEGEGQKPQESQSLSAPTVAQRGSRSDQSSTSSFSALSPQPPTNAVFTPPIYINDTVTPSPCKPSVSRKSKRKFPDLSGLRKSLSKRRSEKHRKKSTNNSRGSCGDLVDEPAGVSPSGSVTSMPSCLPFPWFGERGREKEEGERGRERLRSVSSSSLPYLTTTGRRDQSIGSPVCSSSMVGHVSDLSLSGHSHTFTFSSTETLDDDPVPTNNNNQWQSRPVLEWNNQQVCLWLVAMNMDQYASEFAARGVDGTALLSMDSEKLKALGVCSHSDRSALKKKLKEMKKSEEKGQRKGEKNAVLDKESDEKEKARMAMESVKDSRRSGKTVRTESLL</sequence>
<accession>A0A8C4GVD7</accession>
<keyword evidence="7" id="KW-0770">Synapse</keyword>
<evidence type="ECO:0000313" key="19">
    <source>
        <dbReference type="Ensembl" id="ENSDLAP00005033112.2"/>
    </source>
</evidence>
<feature type="region of interest" description="Disordered" evidence="16">
    <location>
        <begin position="764"/>
        <end position="807"/>
    </location>
</feature>
<dbReference type="RefSeq" id="XP_051252338.1">
    <property type="nucleotide sequence ID" value="XM_051396378.1"/>
</dbReference>
<feature type="compositionally biased region" description="Gly residues" evidence="16">
    <location>
        <begin position="196"/>
        <end position="208"/>
    </location>
</feature>
<dbReference type="SUPFAM" id="SSF50156">
    <property type="entry name" value="PDZ domain-like"/>
    <property type="match status" value="1"/>
</dbReference>
<feature type="compositionally biased region" description="Polar residues" evidence="16">
    <location>
        <begin position="431"/>
        <end position="454"/>
    </location>
</feature>
<keyword evidence="6" id="KW-0524">Neurogenesis</keyword>
<feature type="compositionally biased region" description="Acidic residues" evidence="16">
    <location>
        <begin position="790"/>
        <end position="805"/>
    </location>
</feature>
<dbReference type="Gene3D" id="2.30.42.10">
    <property type="match status" value="1"/>
</dbReference>
<feature type="compositionally biased region" description="Basic residues" evidence="16">
    <location>
        <begin position="1098"/>
        <end position="1111"/>
    </location>
</feature>
<dbReference type="OrthoDB" id="62701at2759"/>
<dbReference type="FunFam" id="1.10.150.50:FF:000008">
    <property type="entry name" value="Neurabin-1 isoform 1-like protein"/>
    <property type="match status" value="1"/>
</dbReference>
<dbReference type="PROSITE" id="PS50105">
    <property type="entry name" value="SAM_DOMAIN"/>
    <property type="match status" value="1"/>
</dbReference>
<dbReference type="RefSeq" id="XP_051252381.1">
    <property type="nucleotide sequence ID" value="XM_051396421.1"/>
</dbReference>
<keyword evidence="3" id="KW-0963">Cytoplasm</keyword>
<dbReference type="GO" id="GO:0015629">
    <property type="term" value="C:actin cytoskeleton"/>
    <property type="evidence" value="ECO:0007669"/>
    <property type="project" value="TreeGrafter"/>
</dbReference>
<keyword evidence="8" id="KW-0175">Coiled coil</keyword>
<comment type="subcellular location">
    <subcellularLocation>
        <location evidence="1">Cytoplasm</location>
        <location evidence="1">Cytoskeleton</location>
    </subcellularLocation>
    <subcellularLocation>
        <location evidence="11">Synapse</location>
    </subcellularLocation>
</comment>
<feature type="compositionally biased region" description="Acidic residues" evidence="16">
    <location>
        <begin position="210"/>
        <end position="229"/>
    </location>
</feature>
<evidence type="ECO:0000256" key="4">
    <source>
        <dbReference type="ARBA" id="ARBA00022553"/>
    </source>
</evidence>
<feature type="compositionally biased region" description="Basic and acidic residues" evidence="16">
    <location>
        <begin position="953"/>
        <end position="964"/>
    </location>
</feature>
<gene>
    <name evidence="19" type="primary">LOC127361609</name>
</gene>
<evidence type="ECO:0000256" key="15">
    <source>
        <dbReference type="ARBA" id="ARBA00082439"/>
    </source>
</evidence>
<feature type="compositionally biased region" description="Polar residues" evidence="16">
    <location>
        <begin position="264"/>
        <end position="273"/>
    </location>
</feature>
<dbReference type="GO" id="GO:0019722">
    <property type="term" value="P:calcium-mediated signaling"/>
    <property type="evidence" value="ECO:0007669"/>
    <property type="project" value="TreeGrafter"/>
</dbReference>
<feature type="compositionally biased region" description="Polar residues" evidence="16">
    <location>
        <begin position="1172"/>
        <end position="1188"/>
    </location>
</feature>
<reference evidence="19" key="1">
    <citation type="submission" date="2025-08" db="UniProtKB">
        <authorList>
            <consortium name="Ensembl"/>
        </authorList>
    </citation>
    <scope>IDENTIFICATION</scope>
</reference>
<dbReference type="Gene3D" id="1.10.150.50">
    <property type="entry name" value="Transcription Factor, Ets-1"/>
    <property type="match status" value="1"/>
</dbReference>
<dbReference type="GO" id="GO:0051015">
    <property type="term" value="F:actin filament binding"/>
    <property type="evidence" value="ECO:0007669"/>
    <property type="project" value="TreeGrafter"/>
</dbReference>
<feature type="compositionally biased region" description="Basic and acidic residues" evidence="16">
    <location>
        <begin position="1299"/>
        <end position="1338"/>
    </location>
</feature>
<dbReference type="RefSeq" id="XP_051252346.1">
    <property type="nucleotide sequence ID" value="XM_051396386.1"/>
</dbReference>
<evidence type="ECO:0000259" key="17">
    <source>
        <dbReference type="PROSITE" id="PS50105"/>
    </source>
</evidence>
<dbReference type="GeneID" id="127361609"/>